<comment type="caution">
    <text evidence="3">The sequence shown here is derived from an EMBL/GenBank/DDBJ whole genome shotgun (WGS) entry which is preliminary data.</text>
</comment>
<accession>A0ABP5E6V7</accession>
<dbReference type="InterPro" id="IPR003615">
    <property type="entry name" value="HNH_nuc"/>
</dbReference>
<protein>
    <recommendedName>
        <fullName evidence="2">HNH nuclease domain-containing protein</fullName>
    </recommendedName>
</protein>
<dbReference type="InterPro" id="IPR003870">
    <property type="entry name" value="DUF222"/>
</dbReference>
<proteinExistence type="predicted"/>
<keyword evidence="4" id="KW-1185">Reference proteome</keyword>
<feature type="region of interest" description="Disordered" evidence="1">
    <location>
        <begin position="284"/>
        <end position="328"/>
    </location>
</feature>
<reference evidence="4" key="1">
    <citation type="journal article" date="2019" name="Int. J. Syst. Evol. Microbiol.">
        <title>The Global Catalogue of Microorganisms (GCM) 10K type strain sequencing project: providing services to taxonomists for standard genome sequencing and annotation.</title>
        <authorList>
            <consortium name="The Broad Institute Genomics Platform"/>
            <consortium name="The Broad Institute Genome Sequencing Center for Infectious Disease"/>
            <person name="Wu L."/>
            <person name="Ma J."/>
        </authorList>
    </citation>
    <scope>NUCLEOTIDE SEQUENCE [LARGE SCALE GENOMIC DNA]</scope>
    <source>
        <strain evidence="4">JCM 15628</strain>
    </source>
</reference>
<sequence length="492" mass="51108">MAEMVLRVRELACEFPLWSLREDAVAESFAQAQLLREAAQALSLMLAREADERGLATAAALSGPDLLRSWVGAAAAPVDDQADPDVHGESDRGGEGAGSTPGSIPGATPVEPGPWPTTGSAAAAVAGFEGAAASTLALLGAALREPRWETLAVRVASGRIAVEQAAMIVRFHRDLVRVADREHLDDVVASLVEHAPALTVRELRVLVAHARASMRPPADADAEERSLRAGRSLRRVGSCAGFVDFLLRLDPEGAAILEAAIDPLARPRPDLDWSELHSAAAASSGGRAFGSGADGSGHDSCPGAGGSGHESCPGAATSGPDGDPRTPATRRADALLELINRAVGAPEGTVRTPRTSLVVTMTLEALLEQLRGAGVAANGAVMGAATVRRLACEASIIPVVLGGPSEVLDVGREQRFFTPAQRRALAQRDGGCSYPGCTIPPQWCDAHHVVHWLHGGATDLSNGALLCGRHHIVVHERGLTATVTSFGVTWHS</sequence>
<dbReference type="Proteomes" id="UP001500013">
    <property type="component" value="Unassembled WGS sequence"/>
</dbReference>
<evidence type="ECO:0000313" key="4">
    <source>
        <dbReference type="Proteomes" id="UP001500013"/>
    </source>
</evidence>
<feature type="domain" description="HNH nuclease" evidence="2">
    <location>
        <begin position="420"/>
        <end position="472"/>
    </location>
</feature>
<feature type="region of interest" description="Disordered" evidence="1">
    <location>
        <begin position="78"/>
        <end position="118"/>
    </location>
</feature>
<dbReference type="EMBL" id="BAAAPU010000011">
    <property type="protein sequence ID" value="GAA1992222.1"/>
    <property type="molecule type" value="Genomic_DNA"/>
</dbReference>
<feature type="compositionally biased region" description="Basic and acidic residues" evidence="1">
    <location>
        <begin position="84"/>
        <end position="94"/>
    </location>
</feature>
<evidence type="ECO:0000256" key="1">
    <source>
        <dbReference type="SAM" id="MobiDB-lite"/>
    </source>
</evidence>
<dbReference type="CDD" id="cd00085">
    <property type="entry name" value="HNHc"/>
    <property type="match status" value="1"/>
</dbReference>
<dbReference type="Gene3D" id="1.10.30.50">
    <property type="match status" value="1"/>
</dbReference>
<dbReference type="Pfam" id="PF02720">
    <property type="entry name" value="DUF222"/>
    <property type="match status" value="1"/>
</dbReference>
<dbReference type="SMART" id="SM00507">
    <property type="entry name" value="HNHc"/>
    <property type="match status" value="1"/>
</dbReference>
<organism evidence="3 4">
    <name type="scientific">Terrabacter lapilli</name>
    <dbReference type="NCBI Taxonomy" id="436231"/>
    <lineage>
        <taxon>Bacteria</taxon>
        <taxon>Bacillati</taxon>
        <taxon>Actinomycetota</taxon>
        <taxon>Actinomycetes</taxon>
        <taxon>Micrococcales</taxon>
        <taxon>Intrasporangiaceae</taxon>
        <taxon>Terrabacter</taxon>
    </lineage>
</organism>
<evidence type="ECO:0000259" key="2">
    <source>
        <dbReference type="SMART" id="SM00507"/>
    </source>
</evidence>
<gene>
    <name evidence="3" type="ORF">GCM10009817_37970</name>
</gene>
<evidence type="ECO:0000313" key="3">
    <source>
        <dbReference type="EMBL" id="GAA1992222.1"/>
    </source>
</evidence>
<name>A0ABP5E6V7_9MICO</name>